<dbReference type="Pfam" id="PF00005">
    <property type="entry name" value="ABC_tran"/>
    <property type="match status" value="1"/>
</dbReference>
<reference evidence="10 11" key="1">
    <citation type="journal article" date="2015" name="Genome Announc.">
        <title>Expanding the biotechnology potential of lactobacilli through comparative genomics of 213 strains and associated genera.</title>
        <authorList>
            <person name="Sun Z."/>
            <person name="Harris H.M."/>
            <person name="McCann A."/>
            <person name="Guo C."/>
            <person name="Argimon S."/>
            <person name="Zhang W."/>
            <person name="Yang X."/>
            <person name="Jeffery I.B."/>
            <person name="Cooney J.C."/>
            <person name="Kagawa T.F."/>
            <person name="Liu W."/>
            <person name="Song Y."/>
            <person name="Salvetti E."/>
            <person name="Wrobel A."/>
            <person name="Rasinkangas P."/>
            <person name="Parkhill J."/>
            <person name="Rea M.C."/>
            <person name="O'Sullivan O."/>
            <person name="Ritari J."/>
            <person name="Douillard F.P."/>
            <person name="Paul Ross R."/>
            <person name="Yang R."/>
            <person name="Briner A.E."/>
            <person name="Felis G.E."/>
            <person name="de Vos W.M."/>
            <person name="Barrangou R."/>
            <person name="Klaenhammer T.R."/>
            <person name="Caufield P.W."/>
            <person name="Cui Y."/>
            <person name="Zhang H."/>
            <person name="O'Toole P.W."/>
        </authorList>
    </citation>
    <scope>NUCLEOTIDE SEQUENCE [LARGE SCALE GENOMIC DNA]</scope>
    <source>
        <strain evidence="10 11">DSM 16045</strain>
    </source>
</reference>
<dbReference type="PANTHER" id="PTHR43394:SF1">
    <property type="entry name" value="ATP-BINDING CASSETTE SUB-FAMILY B MEMBER 10, MITOCHONDRIAL"/>
    <property type="match status" value="1"/>
</dbReference>
<keyword evidence="5 7" id="KW-1133">Transmembrane helix</keyword>
<dbReference type="InterPro" id="IPR039421">
    <property type="entry name" value="Type_1_exporter"/>
</dbReference>
<comment type="caution">
    <text evidence="10">The sequence shown here is derived from an EMBL/GenBank/DDBJ whole genome shotgun (WGS) entry which is preliminary data.</text>
</comment>
<feature type="transmembrane region" description="Helical" evidence="7">
    <location>
        <begin position="267"/>
        <end position="291"/>
    </location>
</feature>
<proteinExistence type="predicted"/>
<dbReference type="Gene3D" id="1.20.1560.10">
    <property type="entry name" value="ABC transporter type 1, transmembrane domain"/>
    <property type="match status" value="1"/>
</dbReference>
<dbReference type="InterPro" id="IPR027417">
    <property type="entry name" value="P-loop_NTPase"/>
</dbReference>
<gene>
    <name evidence="10" type="ORF">FC60_GL001437</name>
</gene>
<dbReference type="GO" id="GO:0016887">
    <property type="term" value="F:ATP hydrolysis activity"/>
    <property type="evidence" value="ECO:0007669"/>
    <property type="project" value="InterPro"/>
</dbReference>
<dbReference type="Gene3D" id="3.40.50.300">
    <property type="entry name" value="P-loop containing nucleotide triphosphate hydrolases"/>
    <property type="match status" value="1"/>
</dbReference>
<dbReference type="PROSITE" id="PS50929">
    <property type="entry name" value="ABC_TM1F"/>
    <property type="match status" value="1"/>
</dbReference>
<dbReference type="SMART" id="SM00382">
    <property type="entry name" value="AAA"/>
    <property type="match status" value="1"/>
</dbReference>
<dbReference type="PROSITE" id="PS50893">
    <property type="entry name" value="ABC_TRANSPORTER_2"/>
    <property type="match status" value="1"/>
</dbReference>
<feature type="transmembrane region" description="Helical" evidence="7">
    <location>
        <begin position="123"/>
        <end position="146"/>
    </location>
</feature>
<evidence type="ECO:0000313" key="11">
    <source>
        <dbReference type="Proteomes" id="UP000051739"/>
    </source>
</evidence>
<dbReference type="Pfam" id="PF00664">
    <property type="entry name" value="ABC_membrane"/>
    <property type="match status" value="1"/>
</dbReference>
<feature type="domain" description="ABC transmembrane type-1" evidence="9">
    <location>
        <begin position="19"/>
        <end position="293"/>
    </location>
</feature>
<dbReference type="SUPFAM" id="SSF52540">
    <property type="entry name" value="P-loop containing nucleoside triphosphate hydrolases"/>
    <property type="match status" value="1"/>
</dbReference>
<evidence type="ECO:0000256" key="5">
    <source>
        <dbReference type="ARBA" id="ARBA00022989"/>
    </source>
</evidence>
<keyword evidence="6 7" id="KW-0472">Membrane</keyword>
<feature type="transmembrane region" description="Helical" evidence="7">
    <location>
        <begin position="152"/>
        <end position="171"/>
    </location>
</feature>
<evidence type="ECO:0000256" key="2">
    <source>
        <dbReference type="ARBA" id="ARBA00022692"/>
    </source>
</evidence>
<dbReference type="GO" id="GO:0005886">
    <property type="term" value="C:plasma membrane"/>
    <property type="evidence" value="ECO:0007669"/>
    <property type="project" value="UniProtKB-SubCell"/>
</dbReference>
<dbReference type="PANTHER" id="PTHR43394">
    <property type="entry name" value="ATP-DEPENDENT PERMEASE MDL1, MITOCHONDRIAL"/>
    <property type="match status" value="1"/>
</dbReference>
<keyword evidence="3" id="KW-0547">Nucleotide-binding</keyword>
<dbReference type="InterPro" id="IPR011527">
    <property type="entry name" value="ABC1_TM_dom"/>
</dbReference>
<dbReference type="GO" id="GO:0015421">
    <property type="term" value="F:ABC-type oligopeptide transporter activity"/>
    <property type="evidence" value="ECO:0007669"/>
    <property type="project" value="TreeGrafter"/>
</dbReference>
<dbReference type="EMBL" id="AZFN01000005">
    <property type="protein sequence ID" value="KRM03141.1"/>
    <property type="molecule type" value="Genomic_DNA"/>
</dbReference>
<dbReference type="Proteomes" id="UP000051739">
    <property type="component" value="Unassembled WGS sequence"/>
</dbReference>
<evidence type="ECO:0000313" key="10">
    <source>
        <dbReference type="EMBL" id="KRM03141.1"/>
    </source>
</evidence>
<dbReference type="InterPro" id="IPR036640">
    <property type="entry name" value="ABC1_TM_sf"/>
</dbReference>
<evidence type="ECO:0000259" key="9">
    <source>
        <dbReference type="PROSITE" id="PS50929"/>
    </source>
</evidence>
<evidence type="ECO:0000256" key="1">
    <source>
        <dbReference type="ARBA" id="ARBA00004651"/>
    </source>
</evidence>
<protein>
    <submittedName>
        <fullName evidence="10">ABC transporter ATP-binding membrane protein</fullName>
    </submittedName>
</protein>
<comment type="subcellular location">
    <subcellularLocation>
        <location evidence="1">Cell membrane</location>
        <topology evidence="1">Multi-pass membrane protein</topology>
    </subcellularLocation>
</comment>
<dbReference type="InterPro" id="IPR003439">
    <property type="entry name" value="ABC_transporter-like_ATP-bd"/>
</dbReference>
<feature type="domain" description="ABC transporter" evidence="8">
    <location>
        <begin position="325"/>
        <end position="535"/>
    </location>
</feature>
<feature type="transmembrane region" description="Helical" evidence="7">
    <location>
        <begin position="240"/>
        <end position="261"/>
    </location>
</feature>
<accession>A0A0R1VD25</accession>
<feature type="transmembrane region" description="Helical" evidence="7">
    <location>
        <begin position="12"/>
        <end position="44"/>
    </location>
</feature>
<keyword evidence="2 7" id="KW-0812">Transmembrane</keyword>
<sequence>MSALFRLFKLIAPLTGVMFAAICLGVLGQLTVIALPVIAITGLLTDPSNFTNYLWPILICGFLRGPLHYGEHYCNHLIAFKLLALLRQKVFSALRRLSPAILENKSKGDLIALVTSDIEMLELFYAHTISPVAIATLVSIMVPGLLTCLSPWLGLWALLGYLLIGYLIPLVSHHIMDARGLQVRNQLGQLSSYVLDSLYGLGELLQFKGMPKRLQSLTDQTKALNHTQGQISLGSGLQNAAIYLVVFGFSLGTLLIAYALHLSPVTIIIATVIVLSSFGPVIALSSLTAGLSQTIGAAQRLIDLLDENPVVQEVEQGQQPTFDQAQLTNVTFTYPDTVNPVIQKLNLTIPKGQIMGIHAPSGTGKSTILKLLAHFYDPDTGQVTINKTSLTKINSNYLRQMESYVSQETWLFQDTIANNLKLGNPQASDQEIQLVAQQAGIANYIESLPEQYQTKLSELADSISEGQKQRLGIARAFLHEGELLLLDEITANLDVLNEAIILKSLQKIAKEKTVVIVSHRLSTLSIADQIYELTL</sequence>
<name>A0A0R1VD25_9LACO</name>
<evidence type="ECO:0000256" key="7">
    <source>
        <dbReference type="SAM" id="Phobius"/>
    </source>
</evidence>
<organism evidence="10 11">
    <name type="scientific">Limosilactobacillus gastricus DSM 16045</name>
    <dbReference type="NCBI Taxonomy" id="1423749"/>
    <lineage>
        <taxon>Bacteria</taxon>
        <taxon>Bacillati</taxon>
        <taxon>Bacillota</taxon>
        <taxon>Bacilli</taxon>
        <taxon>Lactobacillales</taxon>
        <taxon>Lactobacillaceae</taxon>
        <taxon>Limosilactobacillus</taxon>
    </lineage>
</organism>
<evidence type="ECO:0000259" key="8">
    <source>
        <dbReference type="PROSITE" id="PS50893"/>
    </source>
</evidence>
<dbReference type="SUPFAM" id="SSF90123">
    <property type="entry name" value="ABC transporter transmembrane region"/>
    <property type="match status" value="1"/>
</dbReference>
<dbReference type="AlphaFoldDB" id="A0A0R1VD25"/>
<evidence type="ECO:0000256" key="6">
    <source>
        <dbReference type="ARBA" id="ARBA00023136"/>
    </source>
</evidence>
<dbReference type="InterPro" id="IPR003593">
    <property type="entry name" value="AAA+_ATPase"/>
</dbReference>
<keyword evidence="11" id="KW-1185">Reference proteome</keyword>
<dbReference type="RefSeq" id="WP_056936911.1">
    <property type="nucleotide sequence ID" value="NZ_AZFN01000005.1"/>
</dbReference>
<keyword evidence="4 10" id="KW-0067">ATP-binding</keyword>
<dbReference type="GO" id="GO:0005524">
    <property type="term" value="F:ATP binding"/>
    <property type="evidence" value="ECO:0007669"/>
    <property type="project" value="UniProtKB-KW"/>
</dbReference>
<evidence type="ECO:0000256" key="4">
    <source>
        <dbReference type="ARBA" id="ARBA00022840"/>
    </source>
</evidence>
<dbReference type="PATRIC" id="fig|1423749.3.peg.1481"/>
<evidence type="ECO:0000256" key="3">
    <source>
        <dbReference type="ARBA" id="ARBA00022741"/>
    </source>
</evidence>